<gene>
    <name evidence="2" type="ORF">UFOPK2334_01527</name>
</gene>
<dbReference type="EMBL" id="CAEZXA010000190">
    <property type="protein sequence ID" value="CAB4687306.1"/>
    <property type="molecule type" value="Genomic_DNA"/>
</dbReference>
<proteinExistence type="predicted"/>
<dbReference type="AlphaFoldDB" id="A0A6J6NM41"/>
<reference evidence="2" key="1">
    <citation type="submission" date="2020-05" db="EMBL/GenBank/DDBJ databases">
        <authorList>
            <person name="Chiriac C."/>
            <person name="Salcher M."/>
            <person name="Ghai R."/>
            <person name="Kavagutti S V."/>
        </authorList>
    </citation>
    <scope>NUCLEOTIDE SEQUENCE</scope>
</reference>
<evidence type="ECO:0000313" key="2">
    <source>
        <dbReference type="EMBL" id="CAB4687306.1"/>
    </source>
</evidence>
<feature type="compositionally biased region" description="Basic and acidic residues" evidence="1">
    <location>
        <begin position="44"/>
        <end position="55"/>
    </location>
</feature>
<organism evidence="2">
    <name type="scientific">freshwater metagenome</name>
    <dbReference type="NCBI Taxonomy" id="449393"/>
    <lineage>
        <taxon>unclassified sequences</taxon>
        <taxon>metagenomes</taxon>
        <taxon>ecological metagenomes</taxon>
    </lineage>
</organism>
<protein>
    <submittedName>
        <fullName evidence="2">Unannotated protein</fullName>
    </submittedName>
</protein>
<evidence type="ECO:0000256" key="1">
    <source>
        <dbReference type="SAM" id="MobiDB-lite"/>
    </source>
</evidence>
<feature type="region of interest" description="Disordered" evidence="1">
    <location>
        <begin position="35"/>
        <end position="55"/>
    </location>
</feature>
<accession>A0A6J6NM41</accession>
<name>A0A6J6NM41_9ZZZZ</name>
<sequence>MVLPAVPEPGNSMRGVLSLVLLSVLELPMSELVARSGADGAAGRTDKLPVPEDAE</sequence>